<evidence type="ECO:0000256" key="4">
    <source>
        <dbReference type="ARBA" id="ARBA00022989"/>
    </source>
</evidence>
<evidence type="ECO:0000256" key="2">
    <source>
        <dbReference type="ARBA" id="ARBA00022475"/>
    </source>
</evidence>
<evidence type="ECO:0000256" key="9">
    <source>
        <dbReference type="ARBA" id="ARBA00049940"/>
    </source>
</evidence>
<keyword evidence="10" id="KW-0915">Sodium</keyword>
<comment type="function">
    <text evidence="9 10">Fluoride-specific ion channel. Important for reducing fluoride concentration in the cell, thus reducing its toxicity.</text>
</comment>
<keyword evidence="10" id="KW-0479">Metal-binding</keyword>
<comment type="subcellular location">
    <subcellularLocation>
        <location evidence="1 10">Cell membrane</location>
        <topology evidence="1 10">Multi-pass membrane protein</topology>
    </subcellularLocation>
</comment>
<dbReference type="Pfam" id="PF02537">
    <property type="entry name" value="CRCB"/>
    <property type="match status" value="1"/>
</dbReference>
<keyword evidence="5 10" id="KW-0472">Membrane</keyword>
<comment type="catalytic activity">
    <reaction evidence="8">
        <text>fluoride(in) = fluoride(out)</text>
        <dbReference type="Rhea" id="RHEA:76159"/>
        <dbReference type="ChEBI" id="CHEBI:17051"/>
    </reaction>
    <physiologicalReaction direction="left-to-right" evidence="8">
        <dbReference type="Rhea" id="RHEA:76160"/>
    </physiologicalReaction>
</comment>
<proteinExistence type="inferred from homology"/>
<dbReference type="GO" id="GO:0062054">
    <property type="term" value="F:fluoride channel activity"/>
    <property type="evidence" value="ECO:0007669"/>
    <property type="project" value="UniProtKB-UniRule"/>
</dbReference>
<accession>A0A231S6Z8</accession>
<dbReference type="KEGG" id="beo:BEH_03310"/>
<dbReference type="OrthoDB" id="9815830at2"/>
<reference evidence="12" key="2">
    <citation type="submission" date="2015-06" db="EMBL/GenBank/DDBJ databases">
        <title>Genome Sequence of Bacillus endophyticus and Analysis of its Companion Mechanism in the Ketogulonigenium vulgare-Bacillus strain Consortium.</title>
        <authorList>
            <person name="Jia N."/>
            <person name="Du J."/>
            <person name="Ding M.-Z."/>
            <person name="Gao F."/>
            <person name="Yuan Y.-J."/>
        </authorList>
    </citation>
    <scope>NUCLEOTIDE SEQUENCE [LARGE SCALE GENOMIC DNA]</scope>
    <source>
        <strain evidence="12">Hbe603</strain>
    </source>
</reference>
<comment type="activity regulation">
    <text evidence="10">Na(+) is not transported, but it plays an essential structural role and its presence is essential for fluoride channel function.</text>
</comment>
<dbReference type="GO" id="GO:0005886">
    <property type="term" value="C:plasma membrane"/>
    <property type="evidence" value="ECO:0007669"/>
    <property type="project" value="UniProtKB-SubCell"/>
</dbReference>
<keyword evidence="3 10" id="KW-0812">Transmembrane</keyword>
<reference evidence="11 12" key="1">
    <citation type="journal article" date="2015" name="PLoS ONE">
        <title>Genome Sequence of Bacillus endophyticus and Analysis of Its Companion Mechanism in the Ketogulonigenium vulgare-Bacillus Strain Consortium.</title>
        <authorList>
            <person name="Jia N."/>
            <person name="Du J."/>
            <person name="Ding M.Z."/>
            <person name="Gao F."/>
            <person name="Yuan Y.J."/>
        </authorList>
    </citation>
    <scope>NUCLEOTIDE SEQUENCE [LARGE SCALE GENOMIC DNA]</scope>
    <source>
        <strain evidence="11 12">Hbe603</strain>
    </source>
</reference>
<feature type="binding site" evidence="10">
    <location>
        <position position="75"/>
    </location>
    <ligand>
        <name>Na(+)</name>
        <dbReference type="ChEBI" id="CHEBI:29101"/>
        <note>structural</note>
    </ligand>
</feature>
<gene>
    <name evidence="10" type="primary">fluC</name>
    <name evidence="10" type="synonym">crcB</name>
    <name evidence="11" type="ORF">BEH_03310</name>
</gene>
<dbReference type="GO" id="GO:0140114">
    <property type="term" value="P:cellular detoxification of fluoride"/>
    <property type="evidence" value="ECO:0007669"/>
    <property type="project" value="UniProtKB-UniRule"/>
</dbReference>
<sequence>MLKNSIAVAVGGALGAYLRFVTTLWIPHSSFPYHTLFQNIVGSFVLGALTAYFSLRTRREWIKVGLGTGVCGGFTTFSTLAFDAVFLKSTEAFLLYISISLGFGLLAVFLGTRFVRTFVKERGVRK</sequence>
<evidence type="ECO:0000256" key="5">
    <source>
        <dbReference type="ARBA" id="ARBA00023136"/>
    </source>
</evidence>
<evidence type="ECO:0000256" key="7">
    <source>
        <dbReference type="ARBA" id="ARBA00035120"/>
    </source>
</evidence>
<dbReference type="PATRIC" id="fig|135735.6.peg.612"/>
<dbReference type="PANTHER" id="PTHR28259">
    <property type="entry name" value="FLUORIDE EXPORT PROTEIN 1-RELATED"/>
    <property type="match status" value="1"/>
</dbReference>
<feature type="binding site" evidence="10">
    <location>
        <position position="72"/>
    </location>
    <ligand>
        <name>Na(+)</name>
        <dbReference type="ChEBI" id="CHEBI:29101"/>
        <note>structural</note>
    </ligand>
</feature>
<keyword evidence="10" id="KW-0406">Ion transport</keyword>
<keyword evidence="6 10" id="KW-0407">Ion channel</keyword>
<accession>A0A0H4KC89</accession>
<dbReference type="EMBL" id="CP011974">
    <property type="protein sequence ID" value="AKO91220.2"/>
    <property type="molecule type" value="Genomic_DNA"/>
</dbReference>
<dbReference type="InterPro" id="IPR003691">
    <property type="entry name" value="FluC"/>
</dbReference>
<dbReference type="AlphaFoldDB" id="A0A0H4KC89"/>
<evidence type="ECO:0000256" key="3">
    <source>
        <dbReference type="ARBA" id="ARBA00022692"/>
    </source>
</evidence>
<evidence type="ECO:0000256" key="1">
    <source>
        <dbReference type="ARBA" id="ARBA00004651"/>
    </source>
</evidence>
<keyword evidence="10" id="KW-0813">Transport</keyword>
<keyword evidence="12" id="KW-1185">Reference proteome</keyword>
<name>A0A0H4KC89_9BACI</name>
<dbReference type="GO" id="GO:0046872">
    <property type="term" value="F:metal ion binding"/>
    <property type="evidence" value="ECO:0007669"/>
    <property type="project" value="UniProtKB-KW"/>
</dbReference>
<protein>
    <recommendedName>
        <fullName evidence="10">Fluoride-specific ion channel FluC</fullName>
    </recommendedName>
</protein>
<dbReference type="HAMAP" id="MF_00454">
    <property type="entry name" value="FluC"/>
    <property type="match status" value="1"/>
</dbReference>
<keyword evidence="4 10" id="KW-1133">Transmembrane helix</keyword>
<feature type="transmembrane region" description="Helical" evidence="10">
    <location>
        <begin position="93"/>
        <end position="115"/>
    </location>
</feature>
<feature type="transmembrane region" description="Helical" evidence="10">
    <location>
        <begin position="7"/>
        <end position="27"/>
    </location>
</feature>
<organism evidence="11 12">
    <name type="scientific">Priestia filamentosa</name>
    <dbReference type="NCBI Taxonomy" id="1402861"/>
    <lineage>
        <taxon>Bacteria</taxon>
        <taxon>Bacillati</taxon>
        <taxon>Bacillota</taxon>
        <taxon>Bacilli</taxon>
        <taxon>Bacillales</taxon>
        <taxon>Bacillaceae</taxon>
        <taxon>Priestia</taxon>
    </lineage>
</organism>
<dbReference type="PANTHER" id="PTHR28259:SF1">
    <property type="entry name" value="FLUORIDE EXPORT PROTEIN 1-RELATED"/>
    <property type="match status" value="1"/>
</dbReference>
<evidence type="ECO:0000256" key="10">
    <source>
        <dbReference type="HAMAP-Rule" id="MF_00454"/>
    </source>
</evidence>
<evidence type="ECO:0000313" key="11">
    <source>
        <dbReference type="EMBL" id="AKO91220.2"/>
    </source>
</evidence>
<keyword evidence="2 10" id="KW-1003">Cell membrane</keyword>
<evidence type="ECO:0000256" key="8">
    <source>
        <dbReference type="ARBA" id="ARBA00035585"/>
    </source>
</evidence>
<feature type="transmembrane region" description="Helical" evidence="10">
    <location>
        <begin position="33"/>
        <end position="53"/>
    </location>
</feature>
<dbReference type="Proteomes" id="UP000036202">
    <property type="component" value="Chromosome"/>
</dbReference>
<evidence type="ECO:0000313" key="12">
    <source>
        <dbReference type="Proteomes" id="UP000036202"/>
    </source>
</evidence>
<comment type="similarity">
    <text evidence="7 10">Belongs to the fluoride channel Fluc/FEX (TC 1.A.43) family.</text>
</comment>
<evidence type="ECO:0000256" key="6">
    <source>
        <dbReference type="ARBA" id="ARBA00023303"/>
    </source>
</evidence>
<feature type="transmembrane region" description="Helical" evidence="10">
    <location>
        <begin position="65"/>
        <end position="87"/>
    </location>
</feature>